<dbReference type="Gene3D" id="3.40.50.300">
    <property type="entry name" value="P-loop containing nucleotide triphosphate hydrolases"/>
    <property type="match status" value="1"/>
</dbReference>
<dbReference type="Proteomes" id="UP000258533">
    <property type="component" value="Unassembled WGS sequence"/>
</dbReference>
<dbReference type="EMBL" id="LRTT01000001">
    <property type="protein sequence ID" value="RFD77443.1"/>
    <property type="molecule type" value="Genomic_DNA"/>
</dbReference>
<comment type="caution">
    <text evidence="5">The sequence shown here is derived from an EMBL/GenBank/DDBJ whole genome shotgun (WGS) entry which is preliminary data.</text>
</comment>
<keyword evidence="1" id="KW-0175">Coiled coil</keyword>
<evidence type="ECO:0000259" key="3">
    <source>
        <dbReference type="Pfam" id="PF04851"/>
    </source>
</evidence>
<accession>A0A3E1IX86</accession>
<dbReference type="PROSITE" id="PS00092">
    <property type="entry name" value="N6_MTASE"/>
    <property type="match status" value="1"/>
</dbReference>
<dbReference type="GO" id="GO:0006304">
    <property type="term" value="P:DNA modification"/>
    <property type="evidence" value="ECO:0007669"/>
    <property type="project" value="InterPro"/>
</dbReference>
<keyword evidence="5" id="KW-0255">Endonuclease</keyword>
<dbReference type="GO" id="GO:0005524">
    <property type="term" value="F:ATP binding"/>
    <property type="evidence" value="ECO:0007669"/>
    <property type="project" value="InterPro"/>
</dbReference>
<evidence type="ECO:0000313" key="6">
    <source>
        <dbReference type="Proteomes" id="UP000258533"/>
    </source>
</evidence>
<dbReference type="InterPro" id="IPR029063">
    <property type="entry name" value="SAM-dependent_MTases_sf"/>
</dbReference>
<feature type="coiled-coil region" evidence="1">
    <location>
        <begin position="304"/>
        <end position="344"/>
    </location>
</feature>
<feature type="region of interest" description="Disordered" evidence="2">
    <location>
        <begin position="751"/>
        <end position="770"/>
    </location>
</feature>
<dbReference type="SUPFAM" id="SSF52540">
    <property type="entry name" value="P-loop containing nucleoside triphosphate hydrolases"/>
    <property type="match status" value="1"/>
</dbReference>
<dbReference type="InterPro" id="IPR002052">
    <property type="entry name" value="DNA_methylase_N6_adenine_CS"/>
</dbReference>
<proteinExistence type="predicted"/>
<evidence type="ECO:0000256" key="1">
    <source>
        <dbReference type="SAM" id="Coils"/>
    </source>
</evidence>
<organism evidence="5 6">
    <name type="scientific">Gardnerella vaginalis</name>
    <dbReference type="NCBI Taxonomy" id="2702"/>
    <lineage>
        <taxon>Bacteria</taxon>
        <taxon>Bacillati</taxon>
        <taxon>Actinomycetota</taxon>
        <taxon>Actinomycetes</taxon>
        <taxon>Bifidobacteriales</taxon>
        <taxon>Bifidobacteriaceae</taxon>
        <taxon>Gardnerella</taxon>
    </lineage>
</organism>
<name>A0A3E1IX86_GARVA</name>
<dbReference type="RefSeq" id="WP_116689486.1">
    <property type="nucleotide sequence ID" value="NZ_LRTT01000001.1"/>
</dbReference>
<dbReference type="GO" id="GO:0009007">
    <property type="term" value="F:site-specific DNA-methyltransferase (adenine-specific) activity"/>
    <property type="evidence" value="ECO:0007669"/>
    <property type="project" value="UniProtKB-EC"/>
</dbReference>
<dbReference type="InterPro" id="IPR006935">
    <property type="entry name" value="Helicase/UvrB_N"/>
</dbReference>
<dbReference type="InterPro" id="IPR027417">
    <property type="entry name" value="P-loop_NTPase"/>
</dbReference>
<evidence type="ECO:0000256" key="2">
    <source>
        <dbReference type="SAM" id="MobiDB-lite"/>
    </source>
</evidence>
<dbReference type="GO" id="GO:0004519">
    <property type="term" value="F:endonuclease activity"/>
    <property type="evidence" value="ECO:0007669"/>
    <property type="project" value="UniProtKB-KW"/>
</dbReference>
<dbReference type="GO" id="GO:0032259">
    <property type="term" value="P:methylation"/>
    <property type="evidence" value="ECO:0007669"/>
    <property type="project" value="InterPro"/>
</dbReference>
<dbReference type="Pfam" id="PF07669">
    <property type="entry name" value="Eco57I"/>
    <property type="match status" value="1"/>
</dbReference>
<dbReference type="SUPFAM" id="SSF53335">
    <property type="entry name" value="S-adenosyl-L-methionine-dependent methyltransferases"/>
    <property type="match status" value="1"/>
</dbReference>
<feature type="compositionally biased region" description="Basic and acidic residues" evidence="2">
    <location>
        <begin position="755"/>
        <end position="767"/>
    </location>
</feature>
<dbReference type="GO" id="GO:0003677">
    <property type="term" value="F:DNA binding"/>
    <property type="evidence" value="ECO:0007669"/>
    <property type="project" value="InterPro"/>
</dbReference>
<reference evidence="5 6" key="1">
    <citation type="submission" date="2016-02" db="EMBL/GenBank/DDBJ databases">
        <title>Gardnerella vaginalis Subgroups Defined by cpn60 Sequencing and Sialidase Activity in Isolates from Canada, Belgium and Kenya.</title>
        <authorList>
            <person name="Schellenberg J."/>
            <person name="Paramel Jayaprakash T."/>
            <person name="Withana Gamage N."/>
            <person name="Patterson M.H."/>
            <person name="Vaneechoutte M."/>
            <person name="Hill J.E."/>
        </authorList>
    </citation>
    <scope>NUCLEOTIDE SEQUENCE [LARGE SCALE GENOMIC DNA]</scope>
    <source>
        <strain evidence="5 6">N144</strain>
    </source>
</reference>
<evidence type="ECO:0000259" key="4">
    <source>
        <dbReference type="Pfam" id="PF07669"/>
    </source>
</evidence>
<dbReference type="Gene3D" id="3.40.50.150">
    <property type="entry name" value="Vaccinia Virus protein VP39"/>
    <property type="match status" value="1"/>
</dbReference>
<sequence>MENVYGTELLDKLIVGRVTPHIYAFQTGTIPNYLKVGDTYRPVSVRLNEWKQKFPDLIKKYEHKATVADNVYFRDYAVHDYLENSLGKKRLEPEDLSTNSVYYSREFFKNVNTSELDEAINDICEQYKLKNSTYAYYDSNKRLAVTVHYERGSKWTLRPNQKEAVDNFIKAVDSGRTNLLMYAVMRFGKSFTSLACAKAINAKTVLIVSAKADVREEWKKNVEQPGNFEGYNFLSSKELLENDNAISDIHAKDETAVIFLTLQDLQGTEIKAKHAQVFENKIDLLIVDETHFGARAQSYGEILRNAQTDEKKDLKDNIKFLDKQEDDQIDLEDADKQIKELKAKVRLHLSGTPYRILMGSEFEPEDIISFVQFTDIAHEQAAWDAENLDKDDVEEWNNPYFGFPQMIRFAFHPSKRAIEKMNELKKHGVSLALSALFKPQSIKKDTETNRHQKFEHEEEVFDLLKIIDGTSSDSKLLGFLDYDKIKQGQMCRHMVMVLPYCASCDAMEKLILDHALEFKNLGEYEILNISGVDAQHHFHTPTDIKNRIAKLESEGKKTLTLTVNRMLTGSTVEQWDTMIYLKDTSSPQEYDQAIFRLQNQYVRELSDGTKVIKECLKPQTLLVDFDPHRLFTMQEQKSLIYNANTEKNGNSLLDKRIADELRISPVITMNHNRLEQVQATDILKEVSHYNNSRSISDEVIDLPIDLSILNNEHMRSVIEAQNPFGSKAGLTLEAHASETDGQDFDVEYEDLDDEQQSKQDNKSKQSEFDQYTLNVNNERIKDLENKIRTYYQRILFFSFLCYEPVKSLDDILENLRQGKNHRLAHNLGINTDDIEVLRNSLNAFKLSALDYKIQNISTLATDENLQPLDRAVTSLAKFSRMSASEIITPIKVADEMVAMLSEDQLRNIIKSGEKLLDIASKAGEYTVALVKRLQALGFSLDGIRNSIYAIPTSSVAYEFTRRFYEILGLNTACIAKNFTSYDLLDIKKDNEEVDYNRITELLSQKKDFEKITLQDNIQGGEKVKFGAIVGNPPYQESDGGAQASARPIYHKFVEITNQLSTNLTTLIIPTRWYAGGKGLDQFREHMLANTHISQLHDFINPETVFPGTNNRGGVCYFLVDKEYNANISKGTLVVTHENNKVKYKTVRNLNTFDSGIFMRDSQGVTIVNSIICNKSFSPLSEYISSAKAFGFRSFFIKDKRFKSSKIGLSDPVTCYGSRGTVGYVERKEVTTNSDKIDSWKVFVPRANNIGTELNDDNQNSFSVGYATICTETFLVIGLSQNLNETKASTLAKYLQTKFARFLHSMAKISQDATRRTYRFVPVPDLSKDSPINWNLSLNEIDEQLFNFYGLNEEEKQHIRNSIKDME</sequence>
<keyword evidence="5" id="KW-0378">Hydrolase</keyword>
<gene>
    <name evidence="5" type="ORF">AXE73_02260</name>
</gene>
<protein>
    <submittedName>
        <fullName evidence="5">Restriction endonuclease</fullName>
    </submittedName>
</protein>
<dbReference type="GO" id="GO:0016787">
    <property type="term" value="F:hydrolase activity"/>
    <property type="evidence" value="ECO:0007669"/>
    <property type="project" value="InterPro"/>
</dbReference>
<dbReference type="Pfam" id="PF04851">
    <property type="entry name" value="ResIII"/>
    <property type="match status" value="1"/>
</dbReference>
<feature type="domain" description="Type II methyltransferase M.TaqI-like" evidence="4">
    <location>
        <begin position="945"/>
        <end position="1105"/>
    </location>
</feature>
<keyword evidence="5" id="KW-0540">Nuclease</keyword>
<feature type="domain" description="Helicase/UvrB N-terminal" evidence="3">
    <location>
        <begin position="156"/>
        <end position="306"/>
    </location>
</feature>
<dbReference type="InterPro" id="IPR011639">
    <property type="entry name" value="MethylTrfase_TaqI-like_dom"/>
</dbReference>
<evidence type="ECO:0000313" key="5">
    <source>
        <dbReference type="EMBL" id="RFD77443.1"/>
    </source>
</evidence>